<evidence type="ECO:0000256" key="2">
    <source>
        <dbReference type="ARBA" id="ARBA00008017"/>
    </source>
</evidence>
<dbReference type="Pfam" id="PF00924">
    <property type="entry name" value="MS_channel_2nd"/>
    <property type="match status" value="1"/>
</dbReference>
<evidence type="ECO:0000259" key="9">
    <source>
        <dbReference type="Pfam" id="PF21082"/>
    </source>
</evidence>
<dbReference type="InterPro" id="IPR023408">
    <property type="entry name" value="MscS_beta-dom_sf"/>
</dbReference>
<evidence type="ECO:0000256" key="7">
    <source>
        <dbReference type="SAM" id="Phobius"/>
    </source>
</evidence>
<feature type="transmembrane region" description="Helical" evidence="7">
    <location>
        <begin position="41"/>
        <end position="61"/>
    </location>
</feature>
<gene>
    <name evidence="10" type="ORF">C8N45_114103</name>
</gene>
<organism evidence="10 11">
    <name type="scientific">Yoonia sediminilitoris</name>
    <dbReference type="NCBI Taxonomy" id="1286148"/>
    <lineage>
        <taxon>Bacteria</taxon>
        <taxon>Pseudomonadati</taxon>
        <taxon>Pseudomonadota</taxon>
        <taxon>Alphaproteobacteria</taxon>
        <taxon>Rhodobacterales</taxon>
        <taxon>Paracoccaceae</taxon>
        <taxon>Yoonia</taxon>
    </lineage>
</organism>
<dbReference type="SUPFAM" id="SSF82689">
    <property type="entry name" value="Mechanosensitive channel protein MscS (YggB), C-terminal domain"/>
    <property type="match status" value="1"/>
</dbReference>
<evidence type="ECO:0000313" key="10">
    <source>
        <dbReference type="EMBL" id="PUB11328.1"/>
    </source>
</evidence>
<dbReference type="PANTHER" id="PTHR30566">
    <property type="entry name" value="YNAI-RELATED MECHANOSENSITIVE ION CHANNEL"/>
    <property type="match status" value="1"/>
</dbReference>
<dbReference type="Pfam" id="PF21082">
    <property type="entry name" value="MS_channel_3rd"/>
    <property type="match status" value="1"/>
</dbReference>
<dbReference type="EMBL" id="QBUD01000014">
    <property type="protein sequence ID" value="PUB11328.1"/>
    <property type="molecule type" value="Genomic_DNA"/>
</dbReference>
<dbReference type="AlphaFoldDB" id="A0A2T6K971"/>
<dbReference type="InterPro" id="IPR006685">
    <property type="entry name" value="MscS_channel_2nd"/>
</dbReference>
<evidence type="ECO:0000256" key="3">
    <source>
        <dbReference type="ARBA" id="ARBA00022475"/>
    </source>
</evidence>
<evidence type="ECO:0000256" key="6">
    <source>
        <dbReference type="ARBA" id="ARBA00023136"/>
    </source>
</evidence>
<dbReference type="Gene3D" id="1.10.287.1260">
    <property type="match status" value="1"/>
</dbReference>
<dbReference type="Proteomes" id="UP000244523">
    <property type="component" value="Unassembled WGS sequence"/>
</dbReference>
<name>A0A2T6K971_9RHOB</name>
<dbReference type="Gene3D" id="3.30.70.100">
    <property type="match status" value="1"/>
</dbReference>
<comment type="caution">
    <text evidence="10">The sequence shown here is derived from an EMBL/GenBank/DDBJ whole genome shotgun (WGS) entry which is preliminary data.</text>
</comment>
<evidence type="ECO:0000259" key="8">
    <source>
        <dbReference type="Pfam" id="PF00924"/>
    </source>
</evidence>
<proteinExistence type="inferred from homology"/>
<feature type="transmembrane region" description="Helical" evidence="7">
    <location>
        <begin position="455"/>
        <end position="478"/>
    </location>
</feature>
<dbReference type="Gene3D" id="2.30.30.60">
    <property type="match status" value="1"/>
</dbReference>
<feature type="domain" description="Mechanosensitive ion channel MscS C-terminal" evidence="9">
    <location>
        <begin position="700"/>
        <end position="787"/>
    </location>
</feature>
<dbReference type="InterPro" id="IPR011066">
    <property type="entry name" value="MscS_channel_C_sf"/>
</dbReference>
<reference evidence="10 11" key="1">
    <citation type="submission" date="2018-04" db="EMBL/GenBank/DDBJ databases">
        <title>Genomic Encyclopedia of Archaeal and Bacterial Type Strains, Phase II (KMG-II): from individual species to whole genera.</title>
        <authorList>
            <person name="Goeker M."/>
        </authorList>
    </citation>
    <scope>NUCLEOTIDE SEQUENCE [LARGE SCALE GENOMIC DNA]</scope>
    <source>
        <strain evidence="10 11">DSM 29955</strain>
    </source>
</reference>
<evidence type="ECO:0000256" key="5">
    <source>
        <dbReference type="ARBA" id="ARBA00022989"/>
    </source>
</evidence>
<dbReference type="SUPFAM" id="SSF50182">
    <property type="entry name" value="Sm-like ribonucleoproteins"/>
    <property type="match status" value="1"/>
</dbReference>
<dbReference type="GO" id="GO:0008381">
    <property type="term" value="F:mechanosensitive monoatomic ion channel activity"/>
    <property type="evidence" value="ECO:0007669"/>
    <property type="project" value="UniProtKB-ARBA"/>
</dbReference>
<comment type="subcellular location">
    <subcellularLocation>
        <location evidence="1">Cell membrane</location>
        <topology evidence="1">Multi-pass membrane protein</topology>
    </subcellularLocation>
</comment>
<evidence type="ECO:0000256" key="1">
    <source>
        <dbReference type="ARBA" id="ARBA00004651"/>
    </source>
</evidence>
<keyword evidence="3" id="KW-1003">Cell membrane</keyword>
<feature type="transmembrane region" description="Helical" evidence="7">
    <location>
        <begin position="510"/>
        <end position="530"/>
    </location>
</feature>
<dbReference type="GO" id="GO:0005886">
    <property type="term" value="C:plasma membrane"/>
    <property type="evidence" value="ECO:0007669"/>
    <property type="project" value="UniProtKB-SubCell"/>
</dbReference>
<protein>
    <submittedName>
        <fullName evidence="10">Small-conductance mechanosensitive channel</fullName>
    </submittedName>
</protein>
<keyword evidence="4 7" id="KW-0812">Transmembrane</keyword>
<accession>A0A2T6K971</accession>
<dbReference type="InterPro" id="IPR049278">
    <property type="entry name" value="MS_channel_C"/>
</dbReference>
<feature type="transmembrane region" description="Helical" evidence="7">
    <location>
        <begin position="536"/>
        <end position="554"/>
    </location>
</feature>
<dbReference type="PANTHER" id="PTHR30566:SF5">
    <property type="entry name" value="MECHANOSENSITIVE ION CHANNEL PROTEIN 1, MITOCHONDRIAL-RELATED"/>
    <property type="match status" value="1"/>
</dbReference>
<dbReference type="InterPro" id="IPR010920">
    <property type="entry name" value="LSM_dom_sf"/>
</dbReference>
<comment type="similarity">
    <text evidence="2">Belongs to the MscS (TC 1.A.23) family.</text>
</comment>
<feature type="transmembrane region" description="Helical" evidence="7">
    <location>
        <begin position="574"/>
        <end position="599"/>
    </location>
</feature>
<keyword evidence="11" id="KW-1185">Reference proteome</keyword>
<keyword evidence="5 7" id="KW-1133">Transmembrane helix</keyword>
<sequence>MTHSDTLTSTVRCNDKDTQNVMTALIKQDSNRANPGGPIRLVYALILAWIFLLITMIAALAQASPDWSGRWDTFWRDGAAVIELKADGNTVTGTYEPSGGRIEGQVDGHVLRGLWIEGDVSGGLIFALSNDGQSFTGRFDTGEWWNGRRSDAAVQRLITGDASPRETLQSIVASLSDFLVGGDVEALRFARTLLVFEGDDAPANTLRHRQAMLWDIMDLSTFRVYDAPARPEADTAMFTIGQDGTEASYDLRFVQADDSGWRLIVEDAETLSATIRRYLNALGQPNVAAAKAAMEHSPRGVMERFLFGVQDWEGPGRDDVLSTLDLSMLPDHLHRAEGPLLADYLKNVLDRAGFIFLQEIPNNPNRTTPYVHYAHPLGDIVITRMTTENEDAPNQWAFDAETLRNLPALYLAMQNLPMAEGIPQSDPLTQYFSLRERIRDMSPALLNRVVIIENWQWLAILVMVGVAAIVVALLGLLVPKARTKTDDGDGGDDNGAAETMTPQGDALVQAARLTSGSLILVWGFGVTGIIETPLAVLHTLASVTAVIGATWFAIRTTGILGAVLQRRAESTVSYADEIVTAMAIGIIKLALLTVGLLLLAEIINLPYEGVLGGLGVGGLALAFAARETVSNVLGGILLLTDRPFRRGDLIETDGQLATVETVGIRSTRLKRLDDTVMIIPNAQLSDQVIVNWGLRARRRIDLSIGLTYDTQRPLLEQFVEDVRGVISRHPSADANDCYVGLKDFGQSAIEIECRCFVFVSNYDDQVAVRSALVADIVDLAKQVGVSFAFPTRTIHLVKEEE</sequence>
<evidence type="ECO:0000256" key="4">
    <source>
        <dbReference type="ARBA" id="ARBA00022692"/>
    </source>
</evidence>
<keyword evidence="6 7" id="KW-0472">Membrane</keyword>
<feature type="domain" description="Mechanosensitive ion channel MscS" evidence="8">
    <location>
        <begin position="628"/>
        <end position="692"/>
    </location>
</feature>
<evidence type="ECO:0000313" key="11">
    <source>
        <dbReference type="Proteomes" id="UP000244523"/>
    </source>
</evidence>